<protein>
    <submittedName>
        <fullName evidence="2">Uncharacterized protein</fullName>
    </submittedName>
</protein>
<keyword evidence="1" id="KW-0812">Transmembrane</keyword>
<dbReference type="STRING" id="410332.SAMN04488550_1060"/>
<proteinExistence type="predicted"/>
<dbReference type="EMBL" id="BAOP01000015">
    <property type="protein sequence ID" value="GAC80177.1"/>
    <property type="molecule type" value="Genomic_DNA"/>
</dbReference>
<dbReference type="Proteomes" id="UP000035009">
    <property type="component" value="Unassembled WGS sequence"/>
</dbReference>
<organism evidence="2 3">
    <name type="scientific">Gordonia malaquae NBRC 108250</name>
    <dbReference type="NCBI Taxonomy" id="1223542"/>
    <lineage>
        <taxon>Bacteria</taxon>
        <taxon>Bacillati</taxon>
        <taxon>Actinomycetota</taxon>
        <taxon>Actinomycetes</taxon>
        <taxon>Mycobacteriales</taxon>
        <taxon>Gordoniaceae</taxon>
        <taxon>Gordonia</taxon>
    </lineage>
</organism>
<name>M3UWX7_GORML</name>
<keyword evidence="3" id="KW-1185">Reference proteome</keyword>
<dbReference type="AlphaFoldDB" id="M3UWX7"/>
<dbReference type="eggNOG" id="ENOG5032S7F">
    <property type="taxonomic scope" value="Bacteria"/>
</dbReference>
<feature type="transmembrane region" description="Helical" evidence="1">
    <location>
        <begin position="94"/>
        <end position="119"/>
    </location>
</feature>
<feature type="transmembrane region" description="Helical" evidence="1">
    <location>
        <begin position="171"/>
        <end position="195"/>
    </location>
</feature>
<keyword evidence="1" id="KW-0472">Membrane</keyword>
<accession>M3UWX7</accession>
<reference evidence="2 3" key="1">
    <citation type="submission" date="2013-02" db="EMBL/GenBank/DDBJ databases">
        <title>Whole genome shotgun sequence of Gordonia malaquae NBRC 108250.</title>
        <authorList>
            <person name="Yoshida I."/>
            <person name="Hosoyama A."/>
            <person name="Tsuchikane K."/>
            <person name="Ando Y."/>
            <person name="Baba S."/>
            <person name="Ohji S."/>
            <person name="Hamada M."/>
            <person name="Tamura T."/>
            <person name="Yamazoe A."/>
            <person name="Yamazaki S."/>
            <person name="Fujita N."/>
        </authorList>
    </citation>
    <scope>NUCLEOTIDE SEQUENCE [LARGE SCALE GENOMIC DNA]</scope>
    <source>
        <strain evidence="2 3">NBRC 108250</strain>
    </source>
</reference>
<evidence type="ECO:0000256" key="1">
    <source>
        <dbReference type="SAM" id="Phobius"/>
    </source>
</evidence>
<feature type="transmembrane region" description="Helical" evidence="1">
    <location>
        <begin position="215"/>
        <end position="234"/>
    </location>
</feature>
<feature type="transmembrane region" description="Helical" evidence="1">
    <location>
        <begin position="144"/>
        <end position="164"/>
    </location>
</feature>
<evidence type="ECO:0000313" key="2">
    <source>
        <dbReference type="EMBL" id="GAC80177.1"/>
    </source>
</evidence>
<keyword evidence="1" id="KW-1133">Transmembrane helix</keyword>
<dbReference type="OrthoDB" id="3209791at2"/>
<evidence type="ECO:0000313" key="3">
    <source>
        <dbReference type="Proteomes" id="UP000035009"/>
    </source>
</evidence>
<comment type="caution">
    <text evidence="2">The sequence shown here is derived from an EMBL/GenBank/DDBJ whole genome shotgun (WGS) entry which is preliminary data.</text>
</comment>
<sequence length="239" mass="26112">MTTATTTLRTGKVIRMQLINKQTFVWMPLLILSASFAITMAIHGIVAFSVSDRTDPMYSGGSQAPLWYFLVIGVQALSFTFPFSQALSISRREFFIGTFATACITSLTLTAAFIVGGGIERATDGWGFDAYFFYLPWIWDSGPIAAMILYFTIAMLAFTIGFWASTLYKRFGLVWLIATGIGIALAILVAAFTISFADQWPAVGRWLADLRPLEAAGLIVAVDAVLAGLSYVTIRRAIP</sequence>
<feature type="transmembrane region" description="Helical" evidence="1">
    <location>
        <begin position="24"/>
        <end position="46"/>
    </location>
</feature>
<gene>
    <name evidence="2" type="ORF">GM1_015_00510</name>
</gene>
<dbReference type="RefSeq" id="WP_008379047.1">
    <property type="nucleotide sequence ID" value="NZ_BAOP01000015.1"/>
</dbReference>
<feature type="transmembrane region" description="Helical" evidence="1">
    <location>
        <begin position="66"/>
        <end position="87"/>
    </location>
</feature>